<name>A0A5J4RV00_9ZZZZ</name>
<protein>
    <submittedName>
        <fullName evidence="1">Uncharacterized protein</fullName>
    </submittedName>
</protein>
<evidence type="ECO:0000313" key="1">
    <source>
        <dbReference type="EMBL" id="KAA6337529.1"/>
    </source>
</evidence>
<gene>
    <name evidence="1" type="ORF">EZS27_014403</name>
</gene>
<dbReference type="AlphaFoldDB" id="A0A5J4RV00"/>
<organism evidence="1">
    <name type="scientific">termite gut metagenome</name>
    <dbReference type="NCBI Taxonomy" id="433724"/>
    <lineage>
        <taxon>unclassified sequences</taxon>
        <taxon>metagenomes</taxon>
        <taxon>organismal metagenomes</taxon>
    </lineage>
</organism>
<accession>A0A5J4RV00</accession>
<proteinExistence type="predicted"/>
<dbReference type="EMBL" id="SNRY01000692">
    <property type="protein sequence ID" value="KAA6337529.1"/>
    <property type="molecule type" value="Genomic_DNA"/>
</dbReference>
<comment type="caution">
    <text evidence="1">The sequence shown here is derived from an EMBL/GenBank/DDBJ whole genome shotgun (WGS) entry which is preliminary data.</text>
</comment>
<sequence>MYQLGFYEAIQKVDSLISCFRQWDIQKDFSSSRVGCKDFKQEKQSRIGKNSVEEL</sequence>
<reference evidence="1" key="1">
    <citation type="submission" date="2019-03" db="EMBL/GenBank/DDBJ databases">
        <title>Single cell metagenomics reveals metabolic interactions within the superorganism composed of flagellate Streblomastix strix and complex community of Bacteroidetes bacteria on its surface.</title>
        <authorList>
            <person name="Treitli S.C."/>
            <person name="Kolisko M."/>
            <person name="Husnik F."/>
            <person name="Keeling P."/>
            <person name="Hampl V."/>
        </authorList>
    </citation>
    <scope>NUCLEOTIDE SEQUENCE</scope>
    <source>
        <strain evidence="1">STM</strain>
    </source>
</reference>